<comment type="caution">
    <text evidence="8">The sequence shown here is derived from an EMBL/GenBank/DDBJ whole genome shotgun (WGS) entry which is preliminary data.</text>
</comment>
<dbReference type="GO" id="GO:0004553">
    <property type="term" value="F:hydrolase activity, hydrolyzing O-glycosyl compounds"/>
    <property type="evidence" value="ECO:0007669"/>
    <property type="project" value="InterPro"/>
</dbReference>
<proteinExistence type="inferred from homology"/>
<keyword evidence="2" id="KW-0378">Hydrolase</keyword>
<gene>
    <name evidence="8" type="ORF">CDD81_7698</name>
</gene>
<dbReference type="SUPFAM" id="SSF49785">
    <property type="entry name" value="Galactose-binding domain-like"/>
    <property type="match status" value="1"/>
</dbReference>
<keyword evidence="3" id="KW-0326">Glycosidase</keyword>
<dbReference type="InterPro" id="IPR043534">
    <property type="entry name" value="EBDG/EBM"/>
</dbReference>
<feature type="signal peptide" evidence="4">
    <location>
        <begin position="1"/>
        <end position="21"/>
    </location>
</feature>
<dbReference type="Pfam" id="PF18368">
    <property type="entry name" value="Ig_GlcNase"/>
    <property type="match status" value="1"/>
</dbReference>
<evidence type="ECO:0000259" key="5">
    <source>
        <dbReference type="Pfam" id="PF00703"/>
    </source>
</evidence>
<evidence type="ECO:0000256" key="2">
    <source>
        <dbReference type="ARBA" id="ARBA00022801"/>
    </source>
</evidence>
<evidence type="ECO:0000259" key="7">
    <source>
        <dbReference type="Pfam" id="PF22666"/>
    </source>
</evidence>
<dbReference type="Gene3D" id="2.60.40.10">
    <property type="entry name" value="Immunoglobulins"/>
    <property type="match status" value="3"/>
</dbReference>
<evidence type="ECO:0000259" key="6">
    <source>
        <dbReference type="Pfam" id="PF18368"/>
    </source>
</evidence>
<sequence>MIVQPLLLLALGLGTVSFVSSSSAPSRYRIPAWHLQTSAVLPDPASLSQPAINTSSWHHAPSPCSVLGCLLQAGELSDSQLWFSDNLASVNETDFSVPWIYRAEFDAEPQKGRHVFIETNGISSRADIFVNGHQVADKTAQSGAFGGHLYNVSPLVAPRNALVVQAYPSDARYDLVQTFVDWNPYPPDNGTGVWRDVWVRTTGPVLLGAVSVNIDVDVPHEDKPARVVVEAPVHNLEDETVEVGIESVILDPEGDEILRTETAVSLQPGQTHRAKETHLIDKPRIWWPRSWGCQPLYTAIVTLTVSQATSDSAQHRFGIRTVSSRLTADNDTLFTVNGHEFQVLGGGYASDQFYRWDPERFAVIAEHTLALGLNTIRLEGGLEHPALYDAADELGIMILPGWVCCSAWEAWPHNEDLDLPYWNDAQYQTARASMAHEAAMMQPHPCILGFLIGSDSWPDDRATDIYLEELGAARWQTPVIASASMRGFPARLGPSGMKMDGPYDWVPPNYWFDTDSAADNQSHLGAAFGFGSELGAGVGTPEMGSLKRFLSAQDLQDLWTMPEKPLFHMSSKRSAFRTRRIYDAGLIARYGQPKSLDEYLLLAQMADYEATRAQHEAYTARWRADPRRATGSVYWMLNSAWPSLHWSLFDAYMHAGGAYYGAKAALRQENAVYDGVQRAVWLVNRSLDGRGKRRICGEVMGLDGARLANLSLGVVTEPNAARWVADFDVGKLEDVVLLRLSLHNVQDEAQDKSQNGQDEPCRAPENELLSQNTYWIPPKLDVLEWSKSNFYYTPVSTYANLSSLRHMQRATLRIKVVGHKAADDDDDDDEAQTLAVELENESCIPAVFVRLNVVDGDGADVNPVYWSDNYLSLWPGERVGVEVRFGLGAGGARRVVVGGVNVEEAEMGWE</sequence>
<name>A0A2C5X8X2_9HYPO</name>
<feature type="domain" description="Glycoside hydrolase family 2 immunoglobulin-like beta-sandwich" evidence="5">
    <location>
        <begin position="214"/>
        <end position="320"/>
    </location>
</feature>
<protein>
    <submittedName>
        <fullName evidence="8">Uncharacterized protein</fullName>
    </submittedName>
</protein>
<dbReference type="Proteomes" id="UP000226192">
    <property type="component" value="Unassembled WGS sequence"/>
</dbReference>
<evidence type="ECO:0000313" key="8">
    <source>
        <dbReference type="EMBL" id="PHH61949.1"/>
    </source>
</evidence>
<dbReference type="SUPFAM" id="SSF51445">
    <property type="entry name" value="(Trans)glycosidases"/>
    <property type="match status" value="1"/>
</dbReference>
<dbReference type="InterPro" id="IPR036156">
    <property type="entry name" value="Beta-gal/glucu_dom_sf"/>
</dbReference>
<dbReference type="Gene3D" id="2.60.120.260">
    <property type="entry name" value="Galactose-binding domain-like"/>
    <property type="match status" value="1"/>
</dbReference>
<feature type="domain" description="Exo-beta-D-glucosaminidase Ig-fold" evidence="6">
    <location>
        <begin position="790"/>
        <end position="902"/>
    </location>
</feature>
<dbReference type="Pfam" id="PF00703">
    <property type="entry name" value="Glyco_hydro_2"/>
    <property type="match status" value="1"/>
</dbReference>
<dbReference type="PANTHER" id="PTHR43536:SF1">
    <property type="entry name" value="MANNOSYLGLYCOPROTEIN ENDO-BETA-MANNOSIDASE"/>
    <property type="match status" value="1"/>
</dbReference>
<dbReference type="InterPro" id="IPR008979">
    <property type="entry name" value="Galactose-bd-like_sf"/>
</dbReference>
<dbReference type="Pfam" id="PF22666">
    <property type="entry name" value="Glyco_hydro_2_N2"/>
    <property type="match status" value="1"/>
</dbReference>
<evidence type="ECO:0000256" key="3">
    <source>
        <dbReference type="ARBA" id="ARBA00023295"/>
    </source>
</evidence>
<dbReference type="AlphaFoldDB" id="A0A2C5X8X2"/>
<keyword evidence="4" id="KW-0732">Signal</keyword>
<dbReference type="EMBL" id="NJET01000086">
    <property type="protein sequence ID" value="PHH61949.1"/>
    <property type="molecule type" value="Genomic_DNA"/>
</dbReference>
<dbReference type="InterPro" id="IPR041351">
    <property type="entry name" value="Ig_GlcNase"/>
</dbReference>
<dbReference type="PANTHER" id="PTHR43536">
    <property type="entry name" value="MANNOSYLGLYCOPROTEIN ENDO-BETA-MANNOSIDASE"/>
    <property type="match status" value="1"/>
</dbReference>
<organism evidence="8 9">
    <name type="scientific">Ophiocordyceps australis</name>
    <dbReference type="NCBI Taxonomy" id="1399860"/>
    <lineage>
        <taxon>Eukaryota</taxon>
        <taxon>Fungi</taxon>
        <taxon>Dikarya</taxon>
        <taxon>Ascomycota</taxon>
        <taxon>Pezizomycotina</taxon>
        <taxon>Sordariomycetes</taxon>
        <taxon>Hypocreomycetidae</taxon>
        <taxon>Hypocreales</taxon>
        <taxon>Ophiocordycipitaceae</taxon>
        <taxon>Ophiocordyceps</taxon>
    </lineage>
</organism>
<dbReference type="GO" id="GO:0005975">
    <property type="term" value="P:carbohydrate metabolic process"/>
    <property type="evidence" value="ECO:0007669"/>
    <property type="project" value="InterPro"/>
</dbReference>
<dbReference type="InterPro" id="IPR013783">
    <property type="entry name" value="Ig-like_fold"/>
</dbReference>
<dbReference type="OrthoDB" id="408532at2759"/>
<accession>A0A2C5X8X2</accession>
<comment type="similarity">
    <text evidence="1">Belongs to the glycosyl hydrolase 2 family.</text>
</comment>
<keyword evidence="9" id="KW-1185">Reference proteome</keyword>
<feature type="chain" id="PRO_5012541651" evidence="4">
    <location>
        <begin position="22"/>
        <end position="910"/>
    </location>
</feature>
<dbReference type="InterPro" id="IPR006102">
    <property type="entry name" value="Ig-like_GH2"/>
</dbReference>
<evidence type="ECO:0000256" key="4">
    <source>
        <dbReference type="SAM" id="SignalP"/>
    </source>
</evidence>
<dbReference type="Gene3D" id="3.20.20.80">
    <property type="entry name" value="Glycosidases"/>
    <property type="match status" value="1"/>
</dbReference>
<feature type="domain" description="Beta-mannosidase-like galactose-binding" evidence="7">
    <location>
        <begin position="53"/>
        <end position="168"/>
    </location>
</feature>
<reference evidence="8 9" key="1">
    <citation type="submission" date="2017-06" db="EMBL/GenBank/DDBJ databases">
        <title>Ant-infecting Ophiocordyceps genomes reveal a high diversity of potential behavioral manipulation genes and a possible major role for enterotoxins.</title>
        <authorList>
            <person name="De Bekker C."/>
            <person name="Evans H.C."/>
            <person name="Brachmann A."/>
            <person name="Hughes D.P."/>
        </authorList>
    </citation>
    <scope>NUCLEOTIDE SEQUENCE [LARGE SCALE GENOMIC DNA]</scope>
    <source>
        <strain evidence="8 9">Map64</strain>
    </source>
</reference>
<dbReference type="InterPro" id="IPR017853">
    <property type="entry name" value="GH"/>
</dbReference>
<evidence type="ECO:0000313" key="9">
    <source>
        <dbReference type="Proteomes" id="UP000226192"/>
    </source>
</evidence>
<dbReference type="SUPFAM" id="SSF49303">
    <property type="entry name" value="beta-Galactosidase/glucuronidase domain"/>
    <property type="match status" value="3"/>
</dbReference>
<evidence type="ECO:0000256" key="1">
    <source>
        <dbReference type="ARBA" id="ARBA00007401"/>
    </source>
</evidence>
<dbReference type="InterPro" id="IPR054593">
    <property type="entry name" value="Beta-mannosidase-like_N2"/>
</dbReference>
<dbReference type="STRING" id="1399860.A0A2C5X8X2"/>